<organism evidence="3 4">
    <name type="scientific">Favolaschia claudopus</name>
    <dbReference type="NCBI Taxonomy" id="2862362"/>
    <lineage>
        <taxon>Eukaryota</taxon>
        <taxon>Fungi</taxon>
        <taxon>Dikarya</taxon>
        <taxon>Basidiomycota</taxon>
        <taxon>Agaricomycotina</taxon>
        <taxon>Agaricomycetes</taxon>
        <taxon>Agaricomycetidae</taxon>
        <taxon>Agaricales</taxon>
        <taxon>Marasmiineae</taxon>
        <taxon>Mycenaceae</taxon>
        <taxon>Favolaschia</taxon>
    </lineage>
</organism>
<evidence type="ECO:0000313" key="3">
    <source>
        <dbReference type="EMBL" id="KAK7046581.1"/>
    </source>
</evidence>
<dbReference type="Proteomes" id="UP001362999">
    <property type="component" value="Unassembled WGS sequence"/>
</dbReference>
<name>A0AAW0D8I8_9AGAR</name>
<feature type="compositionally biased region" description="Low complexity" evidence="1">
    <location>
        <begin position="185"/>
        <end position="208"/>
    </location>
</feature>
<keyword evidence="4" id="KW-1185">Reference proteome</keyword>
<evidence type="ECO:0000313" key="4">
    <source>
        <dbReference type="Proteomes" id="UP001362999"/>
    </source>
</evidence>
<gene>
    <name evidence="2" type="ORF">R3P38DRAFT_2765384</name>
    <name evidence="3" type="ORF">R3P38DRAFT_3421713</name>
</gene>
<accession>A0AAW0D8I8</accession>
<protein>
    <recommendedName>
        <fullName evidence="5">Maturase K</fullName>
    </recommendedName>
</protein>
<feature type="compositionally biased region" description="Basic and acidic residues" evidence="1">
    <location>
        <begin position="218"/>
        <end position="248"/>
    </location>
</feature>
<proteinExistence type="predicted"/>
<dbReference type="EMBL" id="JAWWNJ010000010">
    <property type="protein sequence ID" value="KAK7046581.1"/>
    <property type="molecule type" value="Genomic_DNA"/>
</dbReference>
<dbReference type="EMBL" id="JAWWNJ010000010">
    <property type="protein sequence ID" value="KAK7046579.1"/>
    <property type="molecule type" value="Genomic_DNA"/>
</dbReference>
<dbReference type="AlphaFoldDB" id="A0AAW0D8I8"/>
<evidence type="ECO:0008006" key="5">
    <source>
        <dbReference type="Google" id="ProtNLM"/>
    </source>
</evidence>
<comment type="caution">
    <text evidence="3">The sequence shown here is derived from an EMBL/GenBank/DDBJ whole genome shotgun (WGS) entry which is preliminary data.</text>
</comment>
<feature type="region of interest" description="Disordered" evidence="1">
    <location>
        <begin position="185"/>
        <end position="253"/>
    </location>
</feature>
<sequence>MKSRDLEGDQFSALLPVSRHLAQIARRFRRHFGRGSPTFWVKLQMARLFLWHQNSGTHYVLAAAPIQPKPRQDLKLICLGSAGTKLSSFLFVAACSSLFNSGFSVEWKRRLNRCTHRTKLSSCLRITTIPPPLHPQDFLLVYSLLFKNVLLVDNALCVEYTERRPASNDFDSAFLHQVSAAGRLTPPLQTSSSELSLPSSTLLSSSPSRGAAKRRHSLDHTDRRPPSNRSTSRERRLAGKHPSRERAPHSFSPSAERDICESFFAARPRLLKARLKFGNLIFGPLASESYGDWGARIFFFRCAAQVRQDRNSSKSEKWFFRCAAYTFFLNDSLPTSSLDFRLHNSPKFKISPAKPPEFSCYPF</sequence>
<evidence type="ECO:0000313" key="2">
    <source>
        <dbReference type="EMBL" id="KAK7046579.1"/>
    </source>
</evidence>
<evidence type="ECO:0000256" key="1">
    <source>
        <dbReference type="SAM" id="MobiDB-lite"/>
    </source>
</evidence>
<reference evidence="3 4" key="1">
    <citation type="journal article" date="2024" name="J Genomics">
        <title>Draft genome sequencing and assembly of Favolaschia claudopus CIRM-BRFM 2984 isolated from oak limbs.</title>
        <authorList>
            <person name="Navarro D."/>
            <person name="Drula E."/>
            <person name="Chaduli D."/>
            <person name="Cazenave R."/>
            <person name="Ahrendt S."/>
            <person name="Wang J."/>
            <person name="Lipzen A."/>
            <person name="Daum C."/>
            <person name="Barry K."/>
            <person name="Grigoriev I.V."/>
            <person name="Favel A."/>
            <person name="Rosso M.N."/>
            <person name="Martin F."/>
        </authorList>
    </citation>
    <scope>NUCLEOTIDE SEQUENCE [LARGE SCALE GENOMIC DNA]</scope>
    <source>
        <strain evidence="3 4">CIRM-BRFM 2984</strain>
    </source>
</reference>